<reference evidence="1 2" key="1">
    <citation type="submission" date="2017-05" db="EMBL/GenBank/DDBJ databases">
        <title>Isolation of Rhodococcus sp. S2-17 biodegrading of BP-3.</title>
        <authorList>
            <person name="Lee Y."/>
            <person name="Kim K.H."/>
            <person name="Chun B.H."/>
            <person name="Jung H.S."/>
            <person name="Jeon C.O."/>
        </authorList>
    </citation>
    <scope>NUCLEOTIDE SEQUENCE [LARGE SCALE GENOMIC DNA]</scope>
    <source>
        <strain evidence="1 2">S2-17</strain>
    </source>
</reference>
<accession>A0A2S2C0T5</accession>
<dbReference type="AlphaFoldDB" id="A0A2S2C0T5"/>
<gene>
    <name evidence="1" type="ORF">CBI38_25705</name>
</gene>
<evidence type="ECO:0000313" key="2">
    <source>
        <dbReference type="Proteomes" id="UP000245711"/>
    </source>
</evidence>
<dbReference type="EMBL" id="CP021354">
    <property type="protein sequence ID" value="AWK74443.1"/>
    <property type="molecule type" value="Genomic_DNA"/>
</dbReference>
<evidence type="ECO:0000313" key="1">
    <source>
        <dbReference type="EMBL" id="AWK74443.1"/>
    </source>
</evidence>
<dbReference type="KEGG" id="roz:CBI38_25705"/>
<sequence>MNRAKNTTILEEPLTPSDRWHHPNGVLPTVFGLAMAPVFLSTGEHLLNFSIDGHHAAEMPFDVEAVDAPSTSQAIPALEDLIGRLRHAGQIRFVQYLHSWSNQCREIGHESPHPYFYPFRVCSSCAYSEPFHSPV</sequence>
<protein>
    <submittedName>
        <fullName evidence="1">Uncharacterized protein</fullName>
    </submittedName>
</protein>
<organism evidence="1 2">
    <name type="scientific">Rhodococcus oxybenzonivorans</name>
    <dbReference type="NCBI Taxonomy" id="1990687"/>
    <lineage>
        <taxon>Bacteria</taxon>
        <taxon>Bacillati</taxon>
        <taxon>Actinomycetota</taxon>
        <taxon>Actinomycetes</taxon>
        <taxon>Mycobacteriales</taxon>
        <taxon>Nocardiaceae</taxon>
        <taxon>Rhodococcus</taxon>
    </lineage>
</organism>
<dbReference type="Proteomes" id="UP000245711">
    <property type="component" value="Chromosome"/>
</dbReference>
<keyword evidence="2" id="KW-1185">Reference proteome</keyword>
<name>A0A2S2C0T5_9NOCA</name>
<proteinExistence type="predicted"/>